<evidence type="ECO:0000256" key="2">
    <source>
        <dbReference type="PROSITE-ProRule" id="PRU00708"/>
    </source>
</evidence>
<dbReference type="InterPro" id="IPR051222">
    <property type="entry name" value="PPR/CCM1_RNA-binding"/>
</dbReference>
<evidence type="ECO:0000256" key="3">
    <source>
        <dbReference type="SAM" id="MobiDB-lite"/>
    </source>
</evidence>
<dbReference type="Proteomes" id="UP000034947">
    <property type="component" value="Unassembled WGS sequence"/>
</dbReference>
<evidence type="ECO:0000313" key="5">
    <source>
        <dbReference type="Proteomes" id="UP000034947"/>
    </source>
</evidence>
<dbReference type="EMBL" id="JYKN01000201">
    <property type="protein sequence ID" value="KKK25340.1"/>
    <property type="molecule type" value="Genomic_DNA"/>
</dbReference>
<organism evidence="4 5">
    <name type="scientific">Aspergillus ochraceoroseus</name>
    <dbReference type="NCBI Taxonomy" id="138278"/>
    <lineage>
        <taxon>Eukaryota</taxon>
        <taxon>Fungi</taxon>
        <taxon>Dikarya</taxon>
        <taxon>Ascomycota</taxon>
        <taxon>Pezizomycotina</taxon>
        <taxon>Eurotiomycetes</taxon>
        <taxon>Eurotiomycetidae</taxon>
        <taxon>Eurotiales</taxon>
        <taxon>Aspergillaceae</taxon>
        <taxon>Aspergillus</taxon>
        <taxon>Aspergillus subgen. Nidulantes</taxon>
    </lineage>
</organism>
<keyword evidence="1" id="KW-0677">Repeat</keyword>
<feature type="repeat" description="PPR" evidence="2">
    <location>
        <begin position="474"/>
        <end position="508"/>
    </location>
</feature>
<protein>
    <recommendedName>
        <fullName evidence="6">Pentatricopeptide repeat protein</fullName>
    </recommendedName>
</protein>
<reference evidence="4 5" key="1">
    <citation type="submission" date="2015-02" db="EMBL/GenBank/DDBJ databases">
        <title>Draft Genome Sequences of Two Closely-Related Aflatoxigenic Aspergillus Species Obtained from the Cote d'Ivoire.</title>
        <authorList>
            <person name="Moore G.G."/>
            <person name="Beltz S.B."/>
            <person name="Mack B.M."/>
        </authorList>
    </citation>
    <scope>NUCLEOTIDE SEQUENCE [LARGE SCALE GENOMIC DNA]</scope>
    <source>
        <strain evidence="4 5">SRRC1432</strain>
    </source>
</reference>
<evidence type="ECO:0000313" key="4">
    <source>
        <dbReference type="EMBL" id="KKK25340.1"/>
    </source>
</evidence>
<dbReference type="InterPro" id="IPR011990">
    <property type="entry name" value="TPR-like_helical_dom_sf"/>
</dbReference>
<feature type="region of interest" description="Disordered" evidence="3">
    <location>
        <begin position="95"/>
        <end position="125"/>
    </location>
</feature>
<dbReference type="InterPro" id="IPR002885">
    <property type="entry name" value="PPR_rpt"/>
</dbReference>
<dbReference type="OrthoDB" id="1908178at2759"/>
<accession>A0A0F8X6W8</accession>
<dbReference type="PANTHER" id="PTHR47942">
    <property type="entry name" value="TETRATRICOPEPTIDE REPEAT (TPR)-LIKE SUPERFAMILY PROTEIN-RELATED"/>
    <property type="match status" value="1"/>
</dbReference>
<evidence type="ECO:0008006" key="6">
    <source>
        <dbReference type="Google" id="ProtNLM"/>
    </source>
</evidence>
<feature type="compositionally biased region" description="Polar residues" evidence="3">
    <location>
        <begin position="682"/>
        <end position="705"/>
    </location>
</feature>
<proteinExistence type="predicted"/>
<evidence type="ECO:0000256" key="1">
    <source>
        <dbReference type="ARBA" id="ARBA00022737"/>
    </source>
</evidence>
<dbReference type="Gene3D" id="1.25.40.10">
    <property type="entry name" value="Tetratricopeptide repeat domain"/>
    <property type="match status" value="2"/>
</dbReference>
<dbReference type="NCBIfam" id="TIGR00756">
    <property type="entry name" value="PPR"/>
    <property type="match status" value="1"/>
</dbReference>
<gene>
    <name evidence="4" type="ORF">AOCH_000918</name>
</gene>
<comment type="caution">
    <text evidence="4">The sequence shown here is derived from an EMBL/GenBank/DDBJ whole genome shotgun (WGS) entry which is preliminary data.</text>
</comment>
<feature type="region of interest" description="Disordered" evidence="3">
    <location>
        <begin position="667"/>
        <end position="714"/>
    </location>
</feature>
<dbReference type="Pfam" id="PF01535">
    <property type="entry name" value="PPR"/>
    <property type="match status" value="2"/>
</dbReference>
<dbReference type="AlphaFoldDB" id="A0A0F8X6W8"/>
<dbReference type="PROSITE" id="PS51375">
    <property type="entry name" value="PPR"/>
    <property type="match status" value="2"/>
</dbReference>
<dbReference type="VEuPathDB" id="FungiDB:P175DRAFT_0505065"/>
<keyword evidence="5" id="KW-1185">Reference proteome</keyword>
<feature type="repeat" description="PPR" evidence="2">
    <location>
        <begin position="404"/>
        <end position="438"/>
    </location>
</feature>
<sequence>MPPPNKPQNSPDPPLHLLQRLDKCLPAGSKSMRASEPLLSNASLRRIASSSRARPAATSIADIFVRSLVVAGYCHEHSPRGRGLTTLSAKPMKGNMGKWEDRGMAGASKRVSSRNRPDYLGTPGERLGVHRQRTQRMFNSSVAQRVETYDCDDRRIECPPEDASHQTRNQDVGSNYIRNFKGIQPKQHGSIGMDGRTDKSFISDGQKTFMTRTIGHNKVDSKKNPQREIERYRHYTNPDAELYPRTSKIYREALKNSLDWKEASDNAAAPQQLSPEIQNRRSALQIKSVRRFVDALWNKNKSNHFLFGLYRDIPYPGIIHLSHRSRTELLYRFAHPRDRRWVDARRFLALVEDMFAAGLPVSRWLWSTAIHLAGRAMGKTSKQDLLRAIGLWQQMEHLGGIKSDAVVFTILFDISIKAGQYTVAERLMQEMRKRNIQFARFGKVSQMYYYGLLRDPDSIRRTFDEFVGAGEIVDTAVLNCLMASFLRTGEVGTAEQMYQRMVESKFPTQQTRGPSDKATHLAGPGLTSELVEYRKRSKKLSRLLQSSASLKNSLPDHHRALQEALSIAPDTRTFHIFLSHHAYRSGDLGAFVSILDDMENIFIVPPRGMIYLLLFDGFAHYGRRGKGWTADKLWMAWKAYLRALYESKTRLNNRAFAQPEDFVWENPLRGDVPSTPRPLATGASSGLYTPLPSTTDVKDGSNGNKSQEHNRPHDDQTVIEAEHAMLGLDGSIDINEIFSQGARHHSDEEGGLETLERRIDNGVFLGRRMIIIILRAFGTCCGPEDVMEVWLRLESIWQPEKRKGLDVLAVHEELEKQMNRPPKSH</sequence>
<name>A0A0F8X6W8_9EURO</name>